<dbReference type="EMBL" id="CAJHUC010000661">
    <property type="protein sequence ID" value="CAD7697459.1"/>
    <property type="molecule type" value="Genomic_DNA"/>
</dbReference>
<accession>A0A8S1IUS5</accession>
<dbReference type="SUPFAM" id="SSF48403">
    <property type="entry name" value="Ankyrin repeat"/>
    <property type="match status" value="1"/>
</dbReference>
<evidence type="ECO:0000256" key="1">
    <source>
        <dbReference type="PROSITE-ProRule" id="PRU00023"/>
    </source>
</evidence>
<sequence>MAEAGGRQWVEIKLDMTPNGPFRLDNCPIQIDAQQVPVVLYAKAPRDVEEVRGLLQWFHMESSRSSEKFPEGDTLATLSLPASLSKGERATWHHIALDLGLGSMSKGTGAERFVMIFTVWYKAQGWCELELTKEKWEEAVQIWQWCQMEKGPFASISRFEVGEMMLSEGGLREDVRELANRMGQAKQAADCLRRADMSGASVVFADNRDVVWCRDEESGGYPIHLACWMGMTELVAWLAQFPGMVQVKDGSDATPIDIASARGHHEIVGILLQNGARGVENGRAAQLTYLHHPRYNSFKSDEHRDEVLYGKPPSMPQGSARGGRGRFQRGGRAQGPRGRGWRMTNGGGRMTNPGGRMSNGSSSRIASERGRRGRGGMNGYNGRGSYEGGQGRANGYGGTGGQAAGSGRGAYGRGNGYVRGRGGRGGYGREDRGRGPDSGGGRYGADQGQQPFESSLVPRSVRLKGEGGAVASGSGSGRGFQVNADGSYYNDEMQRYEWRDGTTGELYVWNDDSQKYLPEAQVVDGGTSNGAAGNEGGDAKAVWNEATGEWEYPGYPGWRWNEATQAWEQSDRGGSSTAAVTANGNVGGACNGDAVGVGTSDLNSRRAGAATGEGSGGGAQNGCMWDEGLQRWLKDGWSYNEETREWEAM</sequence>
<dbReference type="InterPro" id="IPR036770">
    <property type="entry name" value="Ankyrin_rpt-contain_sf"/>
</dbReference>
<evidence type="ECO:0000259" key="3">
    <source>
        <dbReference type="PROSITE" id="PS51061"/>
    </source>
</evidence>
<gene>
    <name evidence="4" type="ORF">OSTQU699_LOCUS2820</name>
</gene>
<dbReference type="PROSITE" id="PS51061">
    <property type="entry name" value="R3H"/>
    <property type="match status" value="1"/>
</dbReference>
<dbReference type="PROSITE" id="PS50297">
    <property type="entry name" value="ANK_REP_REGION"/>
    <property type="match status" value="1"/>
</dbReference>
<feature type="compositionally biased region" description="Gly residues" evidence="2">
    <location>
        <begin position="375"/>
        <end position="426"/>
    </location>
</feature>
<keyword evidence="5" id="KW-1185">Reference proteome</keyword>
<evidence type="ECO:0000256" key="2">
    <source>
        <dbReference type="SAM" id="MobiDB-lite"/>
    </source>
</evidence>
<protein>
    <recommendedName>
        <fullName evidence="3">R3H domain-containing protein</fullName>
    </recommendedName>
</protein>
<evidence type="ECO:0000313" key="5">
    <source>
        <dbReference type="Proteomes" id="UP000708148"/>
    </source>
</evidence>
<dbReference type="InterPro" id="IPR036867">
    <property type="entry name" value="R3H_dom_sf"/>
</dbReference>
<evidence type="ECO:0000313" key="4">
    <source>
        <dbReference type="EMBL" id="CAD7697459.1"/>
    </source>
</evidence>
<feature type="region of interest" description="Disordered" evidence="2">
    <location>
        <begin position="310"/>
        <end position="455"/>
    </location>
</feature>
<reference evidence="4" key="1">
    <citation type="submission" date="2020-12" db="EMBL/GenBank/DDBJ databases">
        <authorList>
            <person name="Iha C."/>
        </authorList>
    </citation>
    <scope>NUCLEOTIDE SEQUENCE</scope>
</reference>
<dbReference type="GO" id="GO:0003676">
    <property type="term" value="F:nucleic acid binding"/>
    <property type="evidence" value="ECO:0007669"/>
    <property type="project" value="UniProtKB-UniRule"/>
</dbReference>
<organism evidence="4 5">
    <name type="scientific">Ostreobium quekettii</name>
    <dbReference type="NCBI Taxonomy" id="121088"/>
    <lineage>
        <taxon>Eukaryota</taxon>
        <taxon>Viridiplantae</taxon>
        <taxon>Chlorophyta</taxon>
        <taxon>core chlorophytes</taxon>
        <taxon>Ulvophyceae</taxon>
        <taxon>TCBD clade</taxon>
        <taxon>Bryopsidales</taxon>
        <taxon>Ostreobineae</taxon>
        <taxon>Ostreobiaceae</taxon>
        <taxon>Ostreobium</taxon>
    </lineage>
</organism>
<keyword evidence="1" id="KW-0040">ANK repeat</keyword>
<dbReference type="InterPro" id="IPR001374">
    <property type="entry name" value="R3H_dom"/>
</dbReference>
<dbReference type="AlphaFoldDB" id="A0A8S1IUS5"/>
<dbReference type="Gene3D" id="1.25.40.20">
    <property type="entry name" value="Ankyrin repeat-containing domain"/>
    <property type="match status" value="1"/>
</dbReference>
<dbReference type="SUPFAM" id="SSF82708">
    <property type="entry name" value="R3H domain"/>
    <property type="match status" value="1"/>
</dbReference>
<comment type="caution">
    <text evidence="4">The sequence shown here is derived from an EMBL/GenBank/DDBJ whole genome shotgun (WGS) entry which is preliminary data.</text>
</comment>
<dbReference type="OrthoDB" id="508406at2759"/>
<dbReference type="Proteomes" id="UP000708148">
    <property type="component" value="Unassembled WGS sequence"/>
</dbReference>
<feature type="domain" description="R3H" evidence="3">
    <location>
        <begin position="45"/>
        <end position="120"/>
    </location>
</feature>
<feature type="repeat" description="ANK" evidence="1">
    <location>
        <begin position="251"/>
        <end position="276"/>
    </location>
</feature>
<dbReference type="PROSITE" id="PS50088">
    <property type="entry name" value="ANK_REPEAT"/>
    <property type="match status" value="1"/>
</dbReference>
<proteinExistence type="predicted"/>
<dbReference type="Gene3D" id="3.30.1370.50">
    <property type="entry name" value="R3H-like domain"/>
    <property type="match status" value="1"/>
</dbReference>
<dbReference type="InterPro" id="IPR002110">
    <property type="entry name" value="Ankyrin_rpt"/>
</dbReference>
<name>A0A8S1IUS5_9CHLO</name>